<dbReference type="RefSeq" id="WP_192030956.1">
    <property type="nucleotide sequence ID" value="NZ_JACYTR010000055.1"/>
</dbReference>
<dbReference type="EMBL" id="JACYTR010000055">
    <property type="protein sequence ID" value="MBD8527537.1"/>
    <property type="molecule type" value="Genomic_DNA"/>
</dbReference>
<keyword evidence="2" id="KW-1185">Reference proteome</keyword>
<dbReference type="PANTHER" id="PTHR35802:SF1">
    <property type="entry name" value="PROTEASE SYNTHASE AND SPORULATION PROTEIN PAI 2"/>
    <property type="match status" value="1"/>
</dbReference>
<dbReference type="Gene3D" id="2.30.110.10">
    <property type="entry name" value="Electron Transport, Fmn-binding Protein, Chain A"/>
    <property type="match status" value="1"/>
</dbReference>
<protein>
    <submittedName>
        <fullName evidence="1">FMN-binding negative transcriptional regulator</fullName>
    </submittedName>
</protein>
<evidence type="ECO:0000313" key="2">
    <source>
        <dbReference type="Proteomes" id="UP000613768"/>
    </source>
</evidence>
<name>A0AAW3ZR31_9GAMM</name>
<sequence>MYSPRHFAVEDLSLLDALFKRDAFVSLITIDAEGLPFASHVPVIYRRDGERISIRGHWSRANPQAHAAGPALIIVHGPHGYVSPRWYTDPDQQVPTWNYAVAHLRGNLQSFDDAERLQSLVAELADAYEVPLGGDWRFPESAPGRIDSLRGIIGFELQPSAIALKAKFNQNHPEANRRGVIQALRQGDGHEQELADWMQRINFGNAE</sequence>
<dbReference type="PIRSF" id="PIRSF010372">
    <property type="entry name" value="PaiB"/>
    <property type="match status" value="1"/>
</dbReference>
<evidence type="ECO:0000313" key="1">
    <source>
        <dbReference type="EMBL" id="MBD8527537.1"/>
    </source>
</evidence>
<gene>
    <name evidence="1" type="ORF">IFO71_17475</name>
</gene>
<dbReference type="InterPro" id="IPR007396">
    <property type="entry name" value="TR_PAI2-type"/>
</dbReference>
<proteinExistence type="predicted"/>
<reference evidence="1 2" key="1">
    <citation type="submission" date="2020-09" db="EMBL/GenBank/DDBJ databases">
        <title>Pseudoxanthomonas sp. CAU 1598 isolated from sand of Yaerae Beach.</title>
        <authorList>
            <person name="Kim W."/>
        </authorList>
    </citation>
    <scope>NUCLEOTIDE SEQUENCE [LARGE SCALE GENOMIC DNA]</scope>
    <source>
        <strain evidence="1 2">CAU 1598</strain>
    </source>
</reference>
<dbReference type="InterPro" id="IPR012349">
    <property type="entry name" value="Split_barrel_FMN-bd"/>
</dbReference>
<accession>A0AAW3ZR31</accession>
<organism evidence="1 2">
    <name type="scientific">Pseudomarimonas arenosa</name>
    <dbReference type="NCBI Taxonomy" id="2774145"/>
    <lineage>
        <taxon>Bacteria</taxon>
        <taxon>Pseudomonadati</taxon>
        <taxon>Pseudomonadota</taxon>
        <taxon>Gammaproteobacteria</taxon>
        <taxon>Lysobacterales</taxon>
        <taxon>Lysobacteraceae</taxon>
        <taxon>Pseudomarimonas</taxon>
    </lineage>
</organism>
<dbReference type="PANTHER" id="PTHR35802">
    <property type="entry name" value="PROTEASE SYNTHASE AND SPORULATION PROTEIN PAI 2"/>
    <property type="match status" value="1"/>
</dbReference>
<comment type="caution">
    <text evidence="1">The sequence shown here is derived from an EMBL/GenBank/DDBJ whole genome shotgun (WGS) entry which is preliminary data.</text>
</comment>
<dbReference type="Proteomes" id="UP000613768">
    <property type="component" value="Unassembled WGS sequence"/>
</dbReference>
<dbReference type="SUPFAM" id="SSF50475">
    <property type="entry name" value="FMN-binding split barrel"/>
    <property type="match status" value="1"/>
</dbReference>
<dbReference type="Pfam" id="PF04299">
    <property type="entry name" value="FMN_bind_2"/>
    <property type="match status" value="1"/>
</dbReference>
<dbReference type="AlphaFoldDB" id="A0AAW3ZR31"/>